<feature type="transmembrane region" description="Helical" evidence="8">
    <location>
        <begin position="29"/>
        <end position="51"/>
    </location>
</feature>
<dbReference type="InterPro" id="IPR050297">
    <property type="entry name" value="LipidA_mod_glycosyltrf_83"/>
</dbReference>
<feature type="transmembrane region" description="Helical" evidence="8">
    <location>
        <begin position="247"/>
        <end position="267"/>
    </location>
</feature>
<feature type="transmembrane region" description="Helical" evidence="8">
    <location>
        <begin position="211"/>
        <end position="235"/>
    </location>
</feature>
<dbReference type="GO" id="GO:0016763">
    <property type="term" value="F:pentosyltransferase activity"/>
    <property type="evidence" value="ECO:0007669"/>
    <property type="project" value="TreeGrafter"/>
</dbReference>
<reference evidence="9 10" key="1">
    <citation type="submission" date="2014-03" db="EMBL/GenBank/DDBJ databases">
        <title>Bradyrhizobium valentinum sp. nov., isolated from effective nodules of Lupinus mariae-josephae, a lupine endemic of basic-lime soils in Eastern Spain.</title>
        <authorList>
            <person name="Duran D."/>
            <person name="Rey L."/>
            <person name="Navarro A."/>
            <person name="Busquets A."/>
            <person name="Imperial J."/>
            <person name="Ruiz-Argueso T."/>
        </authorList>
    </citation>
    <scope>NUCLEOTIDE SEQUENCE [LARGE SCALE GENOMIC DNA]</scope>
    <source>
        <strain evidence="9 10">CCBAU 23086</strain>
    </source>
</reference>
<comment type="caution">
    <text evidence="9">The sequence shown here is derived from an EMBL/GenBank/DDBJ whole genome shotgun (WGS) entry which is preliminary data.</text>
</comment>
<organism evidence="9 10">
    <name type="scientific">Bradyrhizobium lablabi</name>
    <dbReference type="NCBI Taxonomy" id="722472"/>
    <lineage>
        <taxon>Bacteria</taxon>
        <taxon>Pseudomonadati</taxon>
        <taxon>Pseudomonadota</taxon>
        <taxon>Alphaproteobacteria</taxon>
        <taxon>Hyphomicrobiales</taxon>
        <taxon>Nitrobacteraceae</taxon>
        <taxon>Bradyrhizobium</taxon>
    </lineage>
</organism>
<keyword evidence="5 8" id="KW-0812">Transmembrane</keyword>
<evidence type="ECO:0000256" key="1">
    <source>
        <dbReference type="ARBA" id="ARBA00004651"/>
    </source>
</evidence>
<evidence type="ECO:0000313" key="9">
    <source>
        <dbReference type="EMBL" id="KRR26778.1"/>
    </source>
</evidence>
<feature type="transmembrane region" description="Helical" evidence="8">
    <location>
        <begin position="169"/>
        <end position="191"/>
    </location>
</feature>
<dbReference type="EMBL" id="LLYB01000043">
    <property type="protein sequence ID" value="KRR26778.1"/>
    <property type="molecule type" value="Genomic_DNA"/>
</dbReference>
<evidence type="ECO:0000256" key="4">
    <source>
        <dbReference type="ARBA" id="ARBA00022679"/>
    </source>
</evidence>
<evidence type="ECO:0000256" key="2">
    <source>
        <dbReference type="ARBA" id="ARBA00022475"/>
    </source>
</evidence>
<gene>
    <name evidence="9" type="ORF">CQ14_20585</name>
</gene>
<dbReference type="PANTHER" id="PTHR33908">
    <property type="entry name" value="MANNOSYLTRANSFERASE YKCB-RELATED"/>
    <property type="match status" value="1"/>
</dbReference>
<accession>A0A0R3N444</accession>
<comment type="subcellular location">
    <subcellularLocation>
        <location evidence="1">Cell membrane</location>
        <topology evidence="1">Multi-pass membrane protein</topology>
    </subcellularLocation>
</comment>
<sequence>MCLEGEVTVAQVSVGAKASAGEPRTTDQVLGYVVTWILPFLACLLIIWLALSLTDFYYPHAWASAHFGTVAEAFASHGIIGLHGMPIENFDPLTTQPDNYLHWPPFYFYVLSLVPQAFPDSIRAMHLFMAVVAITNAWVMWVIASMFFKPRAAIVCGCAFLLMPATLRYGLVLLPVNMAMLGISVALLFMLRYLQGADAGRNRPLDLGLSAFVFFLACFTSWEAFLALPGLLLAYGFDRRSEIFKVGFCWAMAAAAAGAGTLAIFALSDPTAFADLCSIFTFRLGLTQYLPLSTRVHPVEGQLETIESLNAFSSLPHFFDAYIVRTQVFCGSLGIVGIFALFLTAVRRRQSTPNDSFVALVLPLCAPWLGWAVIMQGHYVIHDYQLVLATPMLAIGVTCIYSLLDESVSAMPASWSRQNLKLLANLALPCALFVLGVSAAAITVRGDAEAWQLANFGRRIKAEVPAGAMVVTSEMSMVQTFYAKRHVIRGVPDEAYLESKLLTMRGICPDCALYLAVRRQNAEKFRGMLDRLQPVFEDNSFIIRKISPGAAASEVGRRPEPKGQVALLHE</sequence>
<feature type="transmembrane region" description="Helical" evidence="8">
    <location>
        <begin position="425"/>
        <end position="444"/>
    </location>
</feature>
<evidence type="ECO:0000313" key="10">
    <source>
        <dbReference type="Proteomes" id="UP000051660"/>
    </source>
</evidence>
<protein>
    <submittedName>
        <fullName evidence="9">Uncharacterized protein</fullName>
    </submittedName>
</protein>
<dbReference type="PANTHER" id="PTHR33908:SF11">
    <property type="entry name" value="MEMBRANE PROTEIN"/>
    <property type="match status" value="1"/>
</dbReference>
<name>A0A0R3N444_9BRAD</name>
<evidence type="ECO:0000256" key="3">
    <source>
        <dbReference type="ARBA" id="ARBA00022676"/>
    </source>
</evidence>
<feature type="transmembrane region" description="Helical" evidence="8">
    <location>
        <begin position="386"/>
        <end position="404"/>
    </location>
</feature>
<feature type="transmembrane region" description="Helical" evidence="8">
    <location>
        <begin position="357"/>
        <end position="374"/>
    </location>
</feature>
<evidence type="ECO:0000256" key="5">
    <source>
        <dbReference type="ARBA" id="ARBA00022692"/>
    </source>
</evidence>
<dbReference type="GO" id="GO:0005886">
    <property type="term" value="C:plasma membrane"/>
    <property type="evidence" value="ECO:0007669"/>
    <property type="project" value="UniProtKB-SubCell"/>
</dbReference>
<evidence type="ECO:0000256" key="8">
    <source>
        <dbReference type="SAM" id="Phobius"/>
    </source>
</evidence>
<keyword evidence="4" id="KW-0808">Transferase</keyword>
<proteinExistence type="predicted"/>
<evidence type="ECO:0000256" key="6">
    <source>
        <dbReference type="ARBA" id="ARBA00022989"/>
    </source>
</evidence>
<feature type="transmembrane region" description="Helical" evidence="8">
    <location>
        <begin position="127"/>
        <end position="148"/>
    </location>
</feature>
<keyword evidence="2" id="KW-1003">Cell membrane</keyword>
<keyword evidence="6 8" id="KW-1133">Transmembrane helix</keyword>
<keyword evidence="7 8" id="KW-0472">Membrane</keyword>
<dbReference type="AlphaFoldDB" id="A0A0R3N444"/>
<evidence type="ECO:0000256" key="7">
    <source>
        <dbReference type="ARBA" id="ARBA00023136"/>
    </source>
</evidence>
<dbReference type="Proteomes" id="UP000051660">
    <property type="component" value="Unassembled WGS sequence"/>
</dbReference>
<keyword evidence="3" id="KW-0328">Glycosyltransferase</keyword>
<feature type="transmembrane region" description="Helical" evidence="8">
    <location>
        <begin position="322"/>
        <end position="345"/>
    </location>
</feature>
<dbReference type="GO" id="GO:0009103">
    <property type="term" value="P:lipopolysaccharide biosynthetic process"/>
    <property type="evidence" value="ECO:0007669"/>
    <property type="project" value="UniProtKB-ARBA"/>
</dbReference>